<dbReference type="AlphaFoldDB" id="A0AAV5K963"/>
<dbReference type="EMBL" id="BPVZ01000055">
    <property type="protein sequence ID" value="GKV20632.1"/>
    <property type="molecule type" value="Genomic_DNA"/>
</dbReference>
<dbReference type="Proteomes" id="UP001054252">
    <property type="component" value="Unassembled WGS sequence"/>
</dbReference>
<feature type="region of interest" description="Disordered" evidence="1">
    <location>
        <begin position="17"/>
        <end position="36"/>
    </location>
</feature>
<keyword evidence="3" id="KW-1185">Reference proteome</keyword>
<organism evidence="2 3">
    <name type="scientific">Rubroshorea leprosula</name>
    <dbReference type="NCBI Taxonomy" id="152421"/>
    <lineage>
        <taxon>Eukaryota</taxon>
        <taxon>Viridiplantae</taxon>
        <taxon>Streptophyta</taxon>
        <taxon>Embryophyta</taxon>
        <taxon>Tracheophyta</taxon>
        <taxon>Spermatophyta</taxon>
        <taxon>Magnoliopsida</taxon>
        <taxon>eudicotyledons</taxon>
        <taxon>Gunneridae</taxon>
        <taxon>Pentapetalae</taxon>
        <taxon>rosids</taxon>
        <taxon>malvids</taxon>
        <taxon>Malvales</taxon>
        <taxon>Dipterocarpaceae</taxon>
        <taxon>Rubroshorea</taxon>
    </lineage>
</organism>
<proteinExistence type="predicted"/>
<reference evidence="2 3" key="1">
    <citation type="journal article" date="2021" name="Commun. Biol.">
        <title>The genome of Shorea leprosula (Dipterocarpaceae) highlights the ecological relevance of drought in aseasonal tropical rainforests.</title>
        <authorList>
            <person name="Ng K.K.S."/>
            <person name="Kobayashi M.J."/>
            <person name="Fawcett J.A."/>
            <person name="Hatakeyama M."/>
            <person name="Paape T."/>
            <person name="Ng C.H."/>
            <person name="Ang C.C."/>
            <person name="Tnah L.H."/>
            <person name="Lee C.T."/>
            <person name="Nishiyama T."/>
            <person name="Sese J."/>
            <person name="O'Brien M.J."/>
            <person name="Copetti D."/>
            <person name="Mohd Noor M.I."/>
            <person name="Ong R.C."/>
            <person name="Putra M."/>
            <person name="Sireger I.Z."/>
            <person name="Indrioko S."/>
            <person name="Kosugi Y."/>
            <person name="Izuno A."/>
            <person name="Isagi Y."/>
            <person name="Lee S.L."/>
            <person name="Shimizu K.K."/>
        </authorList>
    </citation>
    <scope>NUCLEOTIDE SEQUENCE [LARGE SCALE GENOMIC DNA]</scope>
    <source>
        <strain evidence="2">214</strain>
    </source>
</reference>
<name>A0AAV5K963_9ROSI</name>
<accession>A0AAV5K963</accession>
<evidence type="ECO:0000313" key="3">
    <source>
        <dbReference type="Proteomes" id="UP001054252"/>
    </source>
</evidence>
<evidence type="ECO:0000256" key="1">
    <source>
        <dbReference type="SAM" id="MobiDB-lite"/>
    </source>
</evidence>
<comment type="caution">
    <text evidence="2">The sequence shown here is derived from an EMBL/GenBank/DDBJ whole genome shotgun (WGS) entry which is preliminary data.</text>
</comment>
<gene>
    <name evidence="2" type="ORF">SLEP1_g30730</name>
</gene>
<protein>
    <submittedName>
        <fullName evidence="2">Uncharacterized protein</fullName>
    </submittedName>
</protein>
<evidence type="ECO:0000313" key="2">
    <source>
        <dbReference type="EMBL" id="GKV20632.1"/>
    </source>
</evidence>
<sequence>MYCSNLTISFSLEPHRRERGGSCSAQGQEHPAAQNPSTRLCCSLAAEEDSRTGLLCTLKEKPPPSLIGGTRIQSAQEDPEICSTPPSLCSTPPSLASSPPALLPDNSAPFGKLQFSIVWVFVVSAFLL</sequence>